<dbReference type="RefSeq" id="WP_128786602.1">
    <property type="nucleotide sequence ID" value="NZ_RJLM01000027.1"/>
</dbReference>
<reference evidence="1 2" key="1">
    <citation type="submission" date="2018-11" db="EMBL/GenBank/DDBJ databases">
        <title>Photobacterium sp. BEI247 sp. nov., a marine bacterium isolated from Yongle Blue Hole in the South China Sea.</title>
        <authorList>
            <person name="Wang X."/>
        </authorList>
    </citation>
    <scope>NUCLEOTIDE SEQUENCE [LARGE SCALE GENOMIC DNA]</scope>
    <source>
        <strain evidence="2">BEI247</strain>
    </source>
</reference>
<sequence length="115" mass="13312">MGITLTGGYHLERLSDDSILMKMNIFQDSFLIRVVNDQKSKHVLIFNGEYGKRQDLEGVVLWEHHYHSEDFVQSVSSSIEGFIPNQRCALALSYVLDGLLNGNEFKEKLDSERYW</sequence>
<accession>A0A444JIB4</accession>
<evidence type="ECO:0000313" key="1">
    <source>
        <dbReference type="EMBL" id="RWX52805.1"/>
    </source>
</evidence>
<proteinExistence type="predicted"/>
<name>A0A444JIB4_9GAMM</name>
<comment type="caution">
    <text evidence="1">The sequence shown here is derived from an EMBL/GenBank/DDBJ whole genome shotgun (WGS) entry which is preliminary data.</text>
</comment>
<dbReference type="EMBL" id="RJLM01000027">
    <property type="protein sequence ID" value="RWX52805.1"/>
    <property type="molecule type" value="Genomic_DNA"/>
</dbReference>
<protein>
    <submittedName>
        <fullName evidence="1">Uncharacterized protein</fullName>
    </submittedName>
</protein>
<gene>
    <name evidence="1" type="ORF">EDI28_25310</name>
</gene>
<keyword evidence="2" id="KW-1185">Reference proteome</keyword>
<dbReference type="AlphaFoldDB" id="A0A444JIB4"/>
<dbReference type="Proteomes" id="UP000287563">
    <property type="component" value="Unassembled WGS sequence"/>
</dbReference>
<organism evidence="1 2">
    <name type="scientific">Photobacterium chitinilyticum</name>
    <dbReference type="NCBI Taxonomy" id="2485123"/>
    <lineage>
        <taxon>Bacteria</taxon>
        <taxon>Pseudomonadati</taxon>
        <taxon>Pseudomonadota</taxon>
        <taxon>Gammaproteobacteria</taxon>
        <taxon>Vibrionales</taxon>
        <taxon>Vibrionaceae</taxon>
        <taxon>Photobacterium</taxon>
    </lineage>
</organism>
<evidence type="ECO:0000313" key="2">
    <source>
        <dbReference type="Proteomes" id="UP000287563"/>
    </source>
</evidence>